<accession>A0A1H3IAF3</accession>
<protein>
    <submittedName>
        <fullName evidence="1">Uncharacterized protein</fullName>
    </submittedName>
</protein>
<dbReference type="RefSeq" id="WP_245705804.1">
    <property type="nucleotide sequence ID" value="NZ_FNPB01000009.1"/>
</dbReference>
<dbReference type="EMBL" id="FNPB01000009">
    <property type="protein sequence ID" value="SDY24641.1"/>
    <property type="molecule type" value="Genomic_DNA"/>
</dbReference>
<dbReference type="STRING" id="660517.SAMN04487946_10990"/>
<reference evidence="2" key="1">
    <citation type="submission" date="2016-10" db="EMBL/GenBank/DDBJ databases">
        <authorList>
            <person name="Varghese N."/>
            <person name="Submissions S."/>
        </authorList>
    </citation>
    <scope>NUCLEOTIDE SEQUENCE [LARGE SCALE GENOMIC DNA]</scope>
    <source>
        <strain evidence="2">CGMCC 1.10118</strain>
    </source>
</reference>
<organism evidence="1 2">
    <name type="scientific">Halobellus clavatus</name>
    <dbReference type="NCBI Taxonomy" id="660517"/>
    <lineage>
        <taxon>Archaea</taxon>
        <taxon>Methanobacteriati</taxon>
        <taxon>Methanobacteriota</taxon>
        <taxon>Stenosarchaea group</taxon>
        <taxon>Halobacteria</taxon>
        <taxon>Halobacteriales</taxon>
        <taxon>Haloferacaceae</taxon>
        <taxon>Halobellus</taxon>
    </lineage>
</organism>
<dbReference type="Proteomes" id="UP000199170">
    <property type="component" value="Unassembled WGS sequence"/>
</dbReference>
<evidence type="ECO:0000313" key="2">
    <source>
        <dbReference type="Proteomes" id="UP000199170"/>
    </source>
</evidence>
<dbReference type="AlphaFoldDB" id="A0A1H3IAF3"/>
<keyword evidence="2" id="KW-1185">Reference proteome</keyword>
<gene>
    <name evidence="1" type="ORF">SAMN04487946_10990</name>
</gene>
<sequence length="96" mass="10741">MADAPDTERQAVEPDAKEVLSVSQLKDRIASIVQDTPALNGFRCIGEVTDFHQNSTTLYFTLRSYVKLRKDPITRQSMVISTDAPVRFSDLTIPNV</sequence>
<name>A0A1H3IAF3_9EURY</name>
<evidence type="ECO:0000313" key="1">
    <source>
        <dbReference type="EMBL" id="SDY24641.1"/>
    </source>
</evidence>
<proteinExistence type="predicted"/>